<feature type="compositionally biased region" description="Basic and acidic residues" evidence="1">
    <location>
        <begin position="127"/>
        <end position="146"/>
    </location>
</feature>
<name>A0ABP0J7P7_9DINO</name>
<sequence length="202" mass="22989">MALVAVRRSRDFPEGRVLGLDCKPLKPCGTPQTRRPRQVAPTGWTMCECEADKEWVLCDRVDAVAAEMAARIQRHLCEESGHNELDQTISDLAEVDVMKEATVRLAEIQLEQGNVEEPGAVEEDTERSEGHETIGTRRELRKEMTRAARKAAWRASQKEEQKEEHKEETNSKRVAKRGKTARSASTMSLTSMRESELRWSWL</sequence>
<feature type="compositionally biased region" description="Polar residues" evidence="1">
    <location>
        <begin position="182"/>
        <end position="192"/>
    </location>
</feature>
<dbReference type="Proteomes" id="UP001642464">
    <property type="component" value="Unassembled WGS sequence"/>
</dbReference>
<feature type="compositionally biased region" description="Basic and acidic residues" evidence="1">
    <location>
        <begin position="156"/>
        <end position="171"/>
    </location>
</feature>
<dbReference type="EMBL" id="CAXAMM010006213">
    <property type="protein sequence ID" value="CAK9010224.1"/>
    <property type="molecule type" value="Genomic_DNA"/>
</dbReference>
<evidence type="ECO:0000313" key="2">
    <source>
        <dbReference type="EMBL" id="CAK9010224.1"/>
    </source>
</evidence>
<reference evidence="2 3" key="1">
    <citation type="submission" date="2024-02" db="EMBL/GenBank/DDBJ databases">
        <authorList>
            <person name="Chen Y."/>
            <person name="Shah S."/>
            <person name="Dougan E. K."/>
            <person name="Thang M."/>
            <person name="Chan C."/>
        </authorList>
    </citation>
    <scope>NUCLEOTIDE SEQUENCE [LARGE SCALE GENOMIC DNA]</scope>
</reference>
<organism evidence="2 3">
    <name type="scientific">Durusdinium trenchii</name>
    <dbReference type="NCBI Taxonomy" id="1381693"/>
    <lineage>
        <taxon>Eukaryota</taxon>
        <taxon>Sar</taxon>
        <taxon>Alveolata</taxon>
        <taxon>Dinophyceae</taxon>
        <taxon>Suessiales</taxon>
        <taxon>Symbiodiniaceae</taxon>
        <taxon>Durusdinium</taxon>
    </lineage>
</organism>
<accession>A0ABP0J7P7</accession>
<comment type="caution">
    <text evidence="2">The sequence shown here is derived from an EMBL/GenBank/DDBJ whole genome shotgun (WGS) entry which is preliminary data.</text>
</comment>
<evidence type="ECO:0000256" key="1">
    <source>
        <dbReference type="SAM" id="MobiDB-lite"/>
    </source>
</evidence>
<keyword evidence="3" id="KW-1185">Reference proteome</keyword>
<feature type="region of interest" description="Disordered" evidence="1">
    <location>
        <begin position="114"/>
        <end position="202"/>
    </location>
</feature>
<proteinExistence type="predicted"/>
<feature type="compositionally biased region" description="Basic and acidic residues" evidence="1">
    <location>
        <begin position="193"/>
        <end position="202"/>
    </location>
</feature>
<evidence type="ECO:0000313" key="3">
    <source>
        <dbReference type="Proteomes" id="UP001642464"/>
    </source>
</evidence>
<protein>
    <submittedName>
        <fullName evidence="2">CTD small phosphatase-like protein 2</fullName>
    </submittedName>
</protein>
<gene>
    <name evidence="2" type="ORF">SCF082_LOCUS10583</name>
</gene>